<feature type="region of interest" description="Disordered" evidence="1">
    <location>
        <begin position="40"/>
        <end position="62"/>
    </location>
</feature>
<organism evidence="2">
    <name type="scientific">Siphoviridae sp. ctkfY9</name>
    <dbReference type="NCBI Taxonomy" id="2823597"/>
    <lineage>
        <taxon>Viruses</taxon>
        <taxon>Duplodnaviria</taxon>
        <taxon>Heunggongvirae</taxon>
        <taxon>Uroviricota</taxon>
        <taxon>Caudoviricetes</taxon>
    </lineage>
</organism>
<protein>
    <submittedName>
        <fullName evidence="2">Uncharacterized protein</fullName>
    </submittedName>
</protein>
<sequence length="62" mass="6648">MFGSFGEHKGKYRYKEKGNCTCNGCSGVSPLSSGLFLSKSPISSIEGDTEKGSPIEKSRTNK</sequence>
<feature type="compositionally biased region" description="Basic and acidic residues" evidence="1">
    <location>
        <begin position="48"/>
        <end position="62"/>
    </location>
</feature>
<accession>A0A8S5LD36</accession>
<evidence type="ECO:0000256" key="1">
    <source>
        <dbReference type="SAM" id="MobiDB-lite"/>
    </source>
</evidence>
<reference evidence="2" key="1">
    <citation type="journal article" date="2021" name="Proc. Natl. Acad. Sci. U.S.A.">
        <title>A Catalog of Tens of Thousands of Viruses from Human Metagenomes Reveals Hidden Associations with Chronic Diseases.</title>
        <authorList>
            <person name="Tisza M.J."/>
            <person name="Buck C.B."/>
        </authorList>
    </citation>
    <scope>NUCLEOTIDE SEQUENCE</scope>
    <source>
        <strain evidence="2">CtkfY9</strain>
    </source>
</reference>
<dbReference type="EMBL" id="BK014688">
    <property type="protein sequence ID" value="DAD67856.1"/>
    <property type="molecule type" value="Genomic_DNA"/>
</dbReference>
<name>A0A8S5LD36_9CAUD</name>
<proteinExistence type="predicted"/>
<evidence type="ECO:0000313" key="2">
    <source>
        <dbReference type="EMBL" id="DAD67856.1"/>
    </source>
</evidence>